<evidence type="ECO:0000256" key="3">
    <source>
        <dbReference type="ARBA" id="ARBA00022989"/>
    </source>
</evidence>
<dbReference type="Proteomes" id="UP000249417">
    <property type="component" value="Unassembled WGS sequence"/>
</dbReference>
<evidence type="ECO:0000313" key="7">
    <source>
        <dbReference type="EMBL" id="PZQ48037.1"/>
    </source>
</evidence>
<evidence type="ECO:0000259" key="6">
    <source>
        <dbReference type="Pfam" id="PF04932"/>
    </source>
</evidence>
<accession>A0A2W5PTF8</accession>
<dbReference type="InterPro" id="IPR051533">
    <property type="entry name" value="WaaL-like"/>
</dbReference>
<dbReference type="InterPro" id="IPR007016">
    <property type="entry name" value="O-antigen_ligase-rel_domated"/>
</dbReference>
<feature type="transmembrane region" description="Helical" evidence="5">
    <location>
        <begin position="337"/>
        <end position="360"/>
    </location>
</feature>
<gene>
    <name evidence="7" type="ORF">DI551_02300</name>
</gene>
<feature type="transmembrane region" description="Helical" evidence="5">
    <location>
        <begin position="187"/>
        <end position="204"/>
    </location>
</feature>
<reference evidence="7 8" key="1">
    <citation type="submission" date="2017-08" db="EMBL/GenBank/DDBJ databases">
        <title>Infants hospitalized years apart are colonized by the same room-sourced microbial strains.</title>
        <authorList>
            <person name="Brooks B."/>
            <person name="Olm M.R."/>
            <person name="Firek B.A."/>
            <person name="Baker R."/>
            <person name="Thomas B.C."/>
            <person name="Morowitz M.J."/>
            <person name="Banfield J.F."/>
        </authorList>
    </citation>
    <scope>NUCLEOTIDE SEQUENCE [LARGE SCALE GENOMIC DNA]</scope>
    <source>
        <strain evidence="7">S2_005_002_R2_29</strain>
    </source>
</reference>
<evidence type="ECO:0000313" key="8">
    <source>
        <dbReference type="Proteomes" id="UP000249417"/>
    </source>
</evidence>
<dbReference type="Pfam" id="PF04932">
    <property type="entry name" value="Wzy_C"/>
    <property type="match status" value="1"/>
</dbReference>
<feature type="transmembrane region" description="Helical" evidence="5">
    <location>
        <begin position="148"/>
        <end position="167"/>
    </location>
</feature>
<evidence type="ECO:0000256" key="5">
    <source>
        <dbReference type="SAM" id="Phobius"/>
    </source>
</evidence>
<evidence type="ECO:0000256" key="1">
    <source>
        <dbReference type="ARBA" id="ARBA00004141"/>
    </source>
</evidence>
<feature type="domain" description="O-antigen ligase-related" evidence="6">
    <location>
        <begin position="219"/>
        <end position="349"/>
    </location>
</feature>
<feature type="transmembrane region" description="Helical" evidence="5">
    <location>
        <begin position="89"/>
        <end position="106"/>
    </location>
</feature>
<evidence type="ECO:0000256" key="2">
    <source>
        <dbReference type="ARBA" id="ARBA00022692"/>
    </source>
</evidence>
<feature type="transmembrane region" description="Helical" evidence="5">
    <location>
        <begin position="405"/>
        <end position="425"/>
    </location>
</feature>
<comment type="subcellular location">
    <subcellularLocation>
        <location evidence="1">Membrane</location>
        <topology evidence="1">Multi-pass membrane protein</topology>
    </subcellularLocation>
</comment>
<name>A0A2W5PTF8_9BACT</name>
<keyword evidence="2 5" id="KW-0812">Transmembrane</keyword>
<dbReference type="AlphaFoldDB" id="A0A2W5PTF8"/>
<sequence length="431" mass="48096">MSVHDRARVRSAAVDGLQMADAGVLTMKAGALEFCREHKAALPFLILFTASLFLPSASLRLVFYILAPFLCSFLYKARHELKPFIQTRSFAFLMLYLAYFLASGLWSDNFTIGEMVKLLRNVVGIGLFCTALAVAIPRFNFNVNKAPFYFAGACLAWGVLCVVLFYGFEGREWEERLQGLGRYDNSIHLALLFCCATLALICAWDNKAERHTLQISGMMVGFLALIALTQTRSAYVGLGLCLLPMFFFGHKKCVAIIVAFAVFAIGIVFFSGLVPVGELGNRLDSYRFEIWSEAIEGIEQFPVTGHGVLVEPTFFDHVVRAHKNGFSSTHNVFLGHAYFGGFIGLFLFLCISVNIAYVLLKRYMQERAAGAYSYSLRFGTLMICLVYAASLFNFAHYVVNVHVQWIFFWAPFSLIWSFEAANAGAGRPVHA</sequence>
<keyword evidence="3 5" id="KW-1133">Transmembrane helix</keyword>
<comment type="caution">
    <text evidence="7">The sequence shown here is derived from an EMBL/GenBank/DDBJ whole genome shotgun (WGS) entry which is preliminary data.</text>
</comment>
<feature type="transmembrane region" description="Helical" evidence="5">
    <location>
        <begin position="118"/>
        <end position="136"/>
    </location>
</feature>
<organism evidence="7 8">
    <name type="scientific">Micavibrio aeruginosavorus</name>
    <dbReference type="NCBI Taxonomy" id="349221"/>
    <lineage>
        <taxon>Bacteria</taxon>
        <taxon>Pseudomonadati</taxon>
        <taxon>Bdellovibrionota</taxon>
        <taxon>Bdellovibrionia</taxon>
        <taxon>Bdellovibrionales</taxon>
        <taxon>Pseudobdellovibrionaceae</taxon>
        <taxon>Micavibrio</taxon>
    </lineage>
</organism>
<evidence type="ECO:0000256" key="4">
    <source>
        <dbReference type="ARBA" id="ARBA00023136"/>
    </source>
</evidence>
<dbReference type="GO" id="GO:0016020">
    <property type="term" value="C:membrane"/>
    <property type="evidence" value="ECO:0007669"/>
    <property type="project" value="UniProtKB-SubCell"/>
</dbReference>
<feature type="transmembrane region" description="Helical" evidence="5">
    <location>
        <begin position="256"/>
        <end position="276"/>
    </location>
</feature>
<feature type="transmembrane region" description="Helical" evidence="5">
    <location>
        <begin position="40"/>
        <end position="55"/>
    </location>
</feature>
<keyword evidence="4 5" id="KW-0472">Membrane</keyword>
<dbReference type="EMBL" id="QFQB01000008">
    <property type="protein sequence ID" value="PZQ48037.1"/>
    <property type="molecule type" value="Genomic_DNA"/>
</dbReference>
<dbReference type="PANTHER" id="PTHR37422:SF13">
    <property type="entry name" value="LIPOPOLYSACCHARIDE BIOSYNTHESIS PROTEIN PA4999-RELATED"/>
    <property type="match status" value="1"/>
</dbReference>
<dbReference type="PANTHER" id="PTHR37422">
    <property type="entry name" value="TEICHURONIC ACID BIOSYNTHESIS PROTEIN TUAE"/>
    <property type="match status" value="1"/>
</dbReference>
<protein>
    <recommendedName>
        <fullName evidence="6">O-antigen ligase-related domain-containing protein</fullName>
    </recommendedName>
</protein>
<proteinExistence type="predicted"/>
<feature type="transmembrane region" description="Helical" evidence="5">
    <location>
        <begin position="381"/>
        <end position="399"/>
    </location>
</feature>